<reference evidence="2 3" key="1">
    <citation type="submission" date="2017-11" db="EMBL/GenBank/DDBJ databases">
        <authorList>
            <person name="Kracher B."/>
        </authorList>
    </citation>
    <scope>NUCLEOTIDE SEQUENCE [LARGE SCALE GENOMIC DNA]</scope>
    <source>
        <strain evidence="2 3">RACE1</strain>
    </source>
</reference>
<feature type="signal peptide" evidence="1">
    <location>
        <begin position="1"/>
        <end position="23"/>
    </location>
</feature>
<evidence type="ECO:0000313" key="2">
    <source>
        <dbReference type="EMBL" id="SZF02745.1"/>
    </source>
</evidence>
<dbReference type="Proteomes" id="UP000275772">
    <property type="component" value="Unassembled WGS sequence"/>
</dbReference>
<feature type="chain" id="PRO_5016987794" evidence="1">
    <location>
        <begin position="24"/>
        <end position="121"/>
    </location>
</feature>
<dbReference type="EMBL" id="UNSH01000045">
    <property type="protein sequence ID" value="SZF02745.1"/>
    <property type="molecule type" value="Genomic_DNA"/>
</dbReference>
<proteinExistence type="predicted"/>
<sequence>MRTSTLLRCLFTWLVTAITTVQCQNDYHCSNGVVVEGDVIQRALNDISTDSPSTLYAAGTLYVNNEYLNRWWKTITVPESYYVGDTETSYRLIFDDNKIVRSIQLVYHFRSGIQISQCTEV</sequence>
<name>A0A383UT52_BLUHO</name>
<accession>A0A383UT52</accession>
<protein>
    <submittedName>
        <fullName evidence="2">Uncharacterized protein</fullName>
    </submittedName>
</protein>
<evidence type="ECO:0000313" key="3">
    <source>
        <dbReference type="Proteomes" id="UP000275772"/>
    </source>
</evidence>
<evidence type="ECO:0000256" key="1">
    <source>
        <dbReference type="SAM" id="SignalP"/>
    </source>
</evidence>
<keyword evidence="1" id="KW-0732">Signal</keyword>
<gene>
    <name evidence="2" type="ORF">BLGHR1_13531</name>
</gene>
<organism evidence="2 3">
    <name type="scientific">Blumeria hordei</name>
    <name type="common">Barley powdery mildew</name>
    <name type="synonym">Blumeria graminis f. sp. hordei</name>
    <dbReference type="NCBI Taxonomy" id="2867405"/>
    <lineage>
        <taxon>Eukaryota</taxon>
        <taxon>Fungi</taxon>
        <taxon>Dikarya</taxon>
        <taxon>Ascomycota</taxon>
        <taxon>Pezizomycotina</taxon>
        <taxon>Leotiomycetes</taxon>
        <taxon>Erysiphales</taxon>
        <taxon>Erysiphaceae</taxon>
        <taxon>Blumeria</taxon>
    </lineage>
</organism>
<dbReference type="VEuPathDB" id="FungiDB:BLGHR1_13531"/>
<dbReference type="AlphaFoldDB" id="A0A383UT52"/>